<keyword evidence="4" id="KW-0406">Ion transport</keyword>
<evidence type="ECO:0000313" key="7">
    <source>
        <dbReference type="EMBL" id="KPD04179.1"/>
    </source>
</evidence>
<evidence type="ECO:0000256" key="4">
    <source>
        <dbReference type="ARBA" id="ARBA00022496"/>
    </source>
</evidence>
<reference evidence="7 8" key="1">
    <citation type="submission" date="2015-07" db="EMBL/GenBank/DDBJ databases">
        <title>ATOL: Assembling a taxonomically balanced genome-scale reconstruction of the evolutionary history of the Enterobacteriaceae.</title>
        <authorList>
            <person name="Plunkett G.III."/>
            <person name="Neeno-Eckwall E.C."/>
            <person name="Glasner J.D."/>
            <person name="Perna N.T."/>
        </authorList>
    </citation>
    <scope>NUCLEOTIDE SEQUENCE [LARGE SCALE GENOMIC DNA]</scope>
    <source>
        <strain evidence="7 8">ATCC 35017</strain>
    </source>
</reference>
<comment type="caution">
    <text evidence="7">The sequence shown here is derived from an EMBL/GenBank/DDBJ whole genome shotgun (WGS) entry which is preliminary data.</text>
</comment>
<dbReference type="PROSITE" id="PS51257">
    <property type="entry name" value="PROKAR_LIPOPROTEIN"/>
    <property type="match status" value="1"/>
</dbReference>
<evidence type="ECO:0000256" key="3">
    <source>
        <dbReference type="ARBA" id="ARBA00022448"/>
    </source>
</evidence>
<dbReference type="SUPFAM" id="SSF53807">
    <property type="entry name" value="Helical backbone' metal receptor"/>
    <property type="match status" value="1"/>
</dbReference>
<organism evidence="7 8">
    <name type="scientific">Moellerella wisconsensis ATCC 35017</name>
    <dbReference type="NCBI Taxonomy" id="1354267"/>
    <lineage>
        <taxon>Bacteria</taxon>
        <taxon>Pseudomonadati</taxon>
        <taxon>Pseudomonadota</taxon>
        <taxon>Gammaproteobacteria</taxon>
        <taxon>Enterobacterales</taxon>
        <taxon>Morganellaceae</taxon>
        <taxon>Moellerella</taxon>
    </lineage>
</organism>
<dbReference type="OrthoDB" id="63946at2"/>
<dbReference type="PROSITE" id="PS50983">
    <property type="entry name" value="FE_B12_PBP"/>
    <property type="match status" value="1"/>
</dbReference>
<dbReference type="InterPro" id="IPR002491">
    <property type="entry name" value="ABC_transptr_periplasmic_BD"/>
</dbReference>
<proteinExistence type="inferred from homology"/>
<keyword evidence="4" id="KW-0408">Iron</keyword>
<keyword evidence="5" id="KW-0732">Signal</keyword>
<dbReference type="InterPro" id="IPR033870">
    <property type="entry name" value="FatB"/>
</dbReference>
<gene>
    <name evidence="7" type="ORF">M992_0286</name>
</gene>
<dbReference type="EMBL" id="LGAA01000003">
    <property type="protein sequence ID" value="KPD04179.1"/>
    <property type="molecule type" value="Genomic_DNA"/>
</dbReference>
<keyword evidence="8" id="KW-1185">Reference proteome</keyword>
<dbReference type="PANTHER" id="PTHR30532">
    <property type="entry name" value="IRON III DICITRATE-BINDING PERIPLASMIC PROTEIN"/>
    <property type="match status" value="1"/>
</dbReference>
<comment type="similarity">
    <text evidence="2">Belongs to the bacterial solute-binding protein 8 family.</text>
</comment>
<dbReference type="Gene3D" id="3.40.50.1980">
    <property type="entry name" value="Nitrogenase molybdenum iron protein domain"/>
    <property type="match status" value="2"/>
</dbReference>
<dbReference type="PANTHER" id="PTHR30532:SF28">
    <property type="entry name" value="PETROBACTIN-BINDING PROTEIN YCLQ"/>
    <property type="match status" value="1"/>
</dbReference>
<evidence type="ECO:0000256" key="1">
    <source>
        <dbReference type="ARBA" id="ARBA00004196"/>
    </source>
</evidence>
<evidence type="ECO:0000256" key="2">
    <source>
        <dbReference type="ARBA" id="ARBA00008814"/>
    </source>
</evidence>
<evidence type="ECO:0000313" key="8">
    <source>
        <dbReference type="Proteomes" id="UP000053226"/>
    </source>
</evidence>
<dbReference type="GO" id="GO:0030288">
    <property type="term" value="C:outer membrane-bounded periplasmic space"/>
    <property type="evidence" value="ECO:0007669"/>
    <property type="project" value="TreeGrafter"/>
</dbReference>
<dbReference type="InterPro" id="IPR051313">
    <property type="entry name" value="Bact_iron-sidero_bind"/>
</dbReference>
<protein>
    <submittedName>
        <fullName evidence="7">Ferric anguibactin-binding protein</fullName>
    </submittedName>
</protein>
<comment type="subcellular location">
    <subcellularLocation>
        <location evidence="1">Cell envelope</location>
    </subcellularLocation>
</comment>
<dbReference type="AlphaFoldDB" id="A0A0N0Z9Z1"/>
<evidence type="ECO:0000259" key="6">
    <source>
        <dbReference type="PROSITE" id="PS50983"/>
    </source>
</evidence>
<name>A0A0N0Z9Z1_9GAMM</name>
<dbReference type="CDD" id="cd01140">
    <property type="entry name" value="FatB"/>
    <property type="match status" value="1"/>
</dbReference>
<dbReference type="Proteomes" id="UP000053226">
    <property type="component" value="Unassembled WGS sequence"/>
</dbReference>
<dbReference type="GO" id="GO:1901678">
    <property type="term" value="P:iron coordination entity transport"/>
    <property type="evidence" value="ECO:0007669"/>
    <property type="project" value="UniProtKB-ARBA"/>
</dbReference>
<sequence>MFAKSLVSGFILLSAWILTGCDDPKNAIETAPAAEKQVITIEHAQGKTEIPRHPKKVIVMNMETLDIMDALGAPVAGIPQTNVRLPQFLSQYTTSDYINAGTLFEPAYETLSNAQPDLILGGGRSRDAYDKLSGVAPTISMDIDNKNFVKSLTERTTQLGMIFGKEKQAEDVINAFNAKINTIKQKTPNAGKAMVILVSGGKISAYGPGSRFGFLFDELGFEPAYVFAETGTHGNIVNAELLLKLNPDWLFVIDRDSAIGRSEAQPAQQILDNALVRKTSAWKNDQVVYLDPTAVYIAGGVQTYSQLMDDINNALERNK</sequence>
<evidence type="ECO:0000256" key="5">
    <source>
        <dbReference type="ARBA" id="ARBA00022729"/>
    </source>
</evidence>
<accession>A0A0N0Z9Z1</accession>
<keyword evidence="4" id="KW-0410">Iron transport</keyword>
<keyword evidence="3" id="KW-0813">Transport</keyword>
<dbReference type="RefSeq" id="WP_053907057.1">
    <property type="nucleotide sequence ID" value="NZ_CAWMUS010000003.1"/>
</dbReference>
<dbReference type="Pfam" id="PF01497">
    <property type="entry name" value="Peripla_BP_2"/>
    <property type="match status" value="1"/>
</dbReference>
<feature type="domain" description="Fe/B12 periplasmic-binding" evidence="6">
    <location>
        <begin position="56"/>
        <end position="319"/>
    </location>
</feature>